<keyword evidence="4" id="KW-1003">Cell membrane</keyword>
<dbReference type="Pfam" id="PF01903">
    <property type="entry name" value="CbiX"/>
    <property type="match status" value="2"/>
</dbReference>
<evidence type="ECO:0000256" key="6">
    <source>
        <dbReference type="ARBA" id="ARBA00022741"/>
    </source>
</evidence>
<dbReference type="FunFam" id="3.40.50.300:FF:000224">
    <property type="entry name" value="Energy-coupling factor transporter ATP-binding protein EcfA"/>
    <property type="match status" value="1"/>
</dbReference>
<proteinExistence type="inferred from homology"/>
<name>A0A7W9NFU5_9PSEU</name>
<dbReference type="InterPro" id="IPR003593">
    <property type="entry name" value="AAA+_ATPase"/>
</dbReference>
<evidence type="ECO:0000256" key="9">
    <source>
        <dbReference type="ARBA" id="ARBA00023136"/>
    </source>
</evidence>
<dbReference type="EMBL" id="JACHIR010000001">
    <property type="protein sequence ID" value="MBB5890889.1"/>
    <property type="molecule type" value="Genomic_DNA"/>
</dbReference>
<evidence type="ECO:0000259" key="11">
    <source>
        <dbReference type="PROSITE" id="PS50893"/>
    </source>
</evidence>
<evidence type="ECO:0000256" key="7">
    <source>
        <dbReference type="ARBA" id="ARBA00022840"/>
    </source>
</evidence>
<dbReference type="Gene3D" id="3.40.50.1400">
    <property type="match status" value="2"/>
</dbReference>
<reference evidence="12 13" key="1">
    <citation type="submission" date="2020-08" db="EMBL/GenBank/DDBJ databases">
        <title>Sequencing the genomes of 1000 actinobacteria strains.</title>
        <authorList>
            <person name="Klenk H.-P."/>
        </authorList>
    </citation>
    <scope>NUCLEOTIDE SEQUENCE [LARGE SCALE GENOMIC DNA]</scope>
    <source>
        <strain evidence="12 13">DSM 43851</strain>
    </source>
</reference>
<evidence type="ECO:0000256" key="5">
    <source>
        <dbReference type="ARBA" id="ARBA00022723"/>
    </source>
</evidence>
<dbReference type="PANTHER" id="PTHR43553">
    <property type="entry name" value="HEAVY METAL TRANSPORTER"/>
    <property type="match status" value="1"/>
</dbReference>
<dbReference type="AlphaFoldDB" id="A0A7W9NFU5"/>
<dbReference type="GO" id="GO:0042626">
    <property type="term" value="F:ATPase-coupled transmembrane transporter activity"/>
    <property type="evidence" value="ECO:0007669"/>
    <property type="project" value="TreeGrafter"/>
</dbReference>
<organism evidence="12 13">
    <name type="scientific">Kutzneria kofuensis</name>
    <dbReference type="NCBI Taxonomy" id="103725"/>
    <lineage>
        <taxon>Bacteria</taxon>
        <taxon>Bacillati</taxon>
        <taxon>Actinomycetota</taxon>
        <taxon>Actinomycetes</taxon>
        <taxon>Pseudonocardiales</taxon>
        <taxon>Pseudonocardiaceae</taxon>
        <taxon>Kutzneria</taxon>
    </lineage>
</organism>
<protein>
    <submittedName>
        <fullName evidence="12">Cobalt/nickel transport system ATP-binding protein</fullName>
    </submittedName>
</protein>
<dbReference type="InterPro" id="IPR027417">
    <property type="entry name" value="P-loop_NTPase"/>
</dbReference>
<dbReference type="Proteomes" id="UP000585638">
    <property type="component" value="Unassembled WGS sequence"/>
</dbReference>
<evidence type="ECO:0000256" key="8">
    <source>
        <dbReference type="ARBA" id="ARBA00022967"/>
    </source>
</evidence>
<dbReference type="GO" id="GO:0046872">
    <property type="term" value="F:metal ion binding"/>
    <property type="evidence" value="ECO:0007669"/>
    <property type="project" value="UniProtKB-KW"/>
</dbReference>
<dbReference type="InterPro" id="IPR015856">
    <property type="entry name" value="ABC_transpr_CbiO/EcfA_su"/>
</dbReference>
<keyword evidence="8" id="KW-1278">Translocase</keyword>
<sequence length="568" mass="60723">MGDGMTAPAMVLLGHGSRDADGVDEYWALADTVKNSAPDLRIGCGFVELAEPGVDEAIDQLVADGAHEVVVVPLVLLAAGHLKNDGPAAMARARQRHPTVHFRLARDLGIEPTVLAIAEERIRDAAGDADPEKLGVALIGRGSSDPDACSDLWKVGRLLSDKRGLGTIEPGFVSVARPNVAEAMERCRLLGATTIVVSPFFLFTGMLVPRIHQQAGEWAAKHPEITVRGGAHLGPDPRLARLVLERYREALHGDVRMNCDLCTYRVQLPGYEDKVGLPISLTPHGDEPARGKRKARRAIRTPAPAPTVEVRRGRFMPSTTASDEQPAIEIRGVSFDYPDGTSALSTVDLTVHRGERVALLGPNGAGKTSLVLQLNGVLTPSAGEVLISGTAVGPRTLKEVRRKVGVVFQDPDDQLFTPTVGRDVAFGPAHLGLKGDELAARVTEALSYVGLADLADRPPHRLSLGQRRRAAVATVLAMHPEVLVLDEPSSNLDPAARREFADLVKRLGMTTLLVTHDLPYALELCQRAVVLDHGQVVADGPIREILADAGFMSAHRLELPAGFNPLGG</sequence>
<dbReference type="GO" id="GO:0016887">
    <property type="term" value="F:ATP hydrolysis activity"/>
    <property type="evidence" value="ECO:0007669"/>
    <property type="project" value="InterPro"/>
</dbReference>
<accession>A0A7W9NFU5</accession>
<dbReference type="SMART" id="SM00382">
    <property type="entry name" value="AAA"/>
    <property type="match status" value="1"/>
</dbReference>
<keyword evidence="5" id="KW-0479">Metal-binding</keyword>
<dbReference type="Gene3D" id="3.40.50.300">
    <property type="entry name" value="P-loop containing nucleotide triphosphate hydrolases"/>
    <property type="match status" value="1"/>
</dbReference>
<keyword evidence="13" id="KW-1185">Reference proteome</keyword>
<comment type="subcellular location">
    <subcellularLocation>
        <location evidence="1">Cell membrane</location>
    </subcellularLocation>
</comment>
<keyword evidence="6" id="KW-0547">Nucleotide-binding</keyword>
<evidence type="ECO:0000256" key="10">
    <source>
        <dbReference type="ARBA" id="ARBA00023239"/>
    </source>
</evidence>
<evidence type="ECO:0000256" key="4">
    <source>
        <dbReference type="ARBA" id="ARBA00022475"/>
    </source>
</evidence>
<dbReference type="GO" id="GO:0016829">
    <property type="term" value="F:lyase activity"/>
    <property type="evidence" value="ECO:0007669"/>
    <property type="project" value="UniProtKB-KW"/>
</dbReference>
<comment type="caution">
    <text evidence="12">The sequence shown here is derived from an EMBL/GenBank/DDBJ whole genome shotgun (WGS) entry which is preliminary data.</text>
</comment>
<dbReference type="CDD" id="cd03414">
    <property type="entry name" value="CbiX_SirB_C"/>
    <property type="match status" value="1"/>
</dbReference>
<dbReference type="CDD" id="cd03416">
    <property type="entry name" value="CbiX_SirB_N"/>
    <property type="match status" value="1"/>
</dbReference>
<evidence type="ECO:0000313" key="12">
    <source>
        <dbReference type="EMBL" id="MBB5890889.1"/>
    </source>
</evidence>
<evidence type="ECO:0000256" key="1">
    <source>
        <dbReference type="ARBA" id="ARBA00004236"/>
    </source>
</evidence>
<dbReference type="GO" id="GO:0005524">
    <property type="term" value="F:ATP binding"/>
    <property type="evidence" value="ECO:0007669"/>
    <property type="project" value="UniProtKB-KW"/>
</dbReference>
<dbReference type="GO" id="GO:0043190">
    <property type="term" value="C:ATP-binding cassette (ABC) transporter complex"/>
    <property type="evidence" value="ECO:0007669"/>
    <property type="project" value="TreeGrafter"/>
</dbReference>
<dbReference type="InterPro" id="IPR002762">
    <property type="entry name" value="CbiX-like"/>
</dbReference>
<comment type="similarity">
    <text evidence="2">Belongs to the ABC transporter superfamily.</text>
</comment>
<keyword evidence="7 12" id="KW-0067">ATP-binding</keyword>
<dbReference type="RefSeq" id="WP_184860640.1">
    <property type="nucleotide sequence ID" value="NZ_BAAAWY010000038.1"/>
</dbReference>
<evidence type="ECO:0000256" key="3">
    <source>
        <dbReference type="ARBA" id="ARBA00022448"/>
    </source>
</evidence>
<dbReference type="CDD" id="cd03225">
    <property type="entry name" value="ABC_cobalt_CbiO_domain1"/>
    <property type="match status" value="1"/>
</dbReference>
<dbReference type="InterPro" id="IPR017871">
    <property type="entry name" value="ABC_transporter-like_CS"/>
</dbReference>
<dbReference type="InterPro" id="IPR050095">
    <property type="entry name" value="ECF_ABC_transporter_ATP-bd"/>
</dbReference>
<evidence type="ECO:0000256" key="2">
    <source>
        <dbReference type="ARBA" id="ARBA00005417"/>
    </source>
</evidence>
<dbReference type="PROSITE" id="PS00211">
    <property type="entry name" value="ABC_TRANSPORTER_1"/>
    <property type="match status" value="1"/>
</dbReference>
<dbReference type="SUPFAM" id="SSF53800">
    <property type="entry name" value="Chelatase"/>
    <property type="match status" value="1"/>
</dbReference>
<dbReference type="SUPFAM" id="SSF52540">
    <property type="entry name" value="P-loop containing nucleoside triphosphate hydrolases"/>
    <property type="match status" value="1"/>
</dbReference>
<keyword evidence="10" id="KW-0456">Lyase</keyword>
<evidence type="ECO:0000313" key="13">
    <source>
        <dbReference type="Proteomes" id="UP000585638"/>
    </source>
</evidence>
<feature type="domain" description="ABC transporter" evidence="11">
    <location>
        <begin position="328"/>
        <end position="558"/>
    </location>
</feature>
<dbReference type="InterPro" id="IPR003439">
    <property type="entry name" value="ABC_transporter-like_ATP-bd"/>
</dbReference>
<gene>
    <name evidence="12" type="ORF">BJ998_002085</name>
</gene>
<dbReference type="Pfam" id="PF00005">
    <property type="entry name" value="ABC_tran"/>
    <property type="match status" value="1"/>
</dbReference>
<keyword evidence="9" id="KW-0472">Membrane</keyword>
<dbReference type="PANTHER" id="PTHR43553:SF24">
    <property type="entry name" value="ENERGY-COUPLING FACTOR TRANSPORTER ATP-BINDING PROTEIN ECFA1"/>
    <property type="match status" value="1"/>
</dbReference>
<keyword evidence="3" id="KW-0813">Transport</keyword>
<dbReference type="PROSITE" id="PS50893">
    <property type="entry name" value="ABC_TRANSPORTER_2"/>
    <property type="match status" value="1"/>
</dbReference>